<reference evidence="2 3" key="1">
    <citation type="submission" date="2015-10" db="EMBL/GenBank/DDBJ databases">
        <title>Genome analyses suggest a sexual origin of heterokaryosis in a supposedly ancient asexual fungus.</title>
        <authorList>
            <person name="Ropars J."/>
            <person name="Sedzielewska K."/>
            <person name="Noel J."/>
            <person name="Charron P."/>
            <person name="Farinelli L."/>
            <person name="Marton T."/>
            <person name="Kruger M."/>
            <person name="Pelin A."/>
            <person name="Brachmann A."/>
            <person name="Corradi N."/>
        </authorList>
    </citation>
    <scope>NUCLEOTIDE SEQUENCE [LARGE SCALE GENOMIC DNA]</scope>
    <source>
        <strain evidence="2 3">A4</strain>
    </source>
</reference>
<feature type="non-terminal residue" evidence="2">
    <location>
        <position position="57"/>
    </location>
</feature>
<sequence>MQALKACLEHQYMEKGREKKEEKGKGKEKKRKKRPNYKKESGLHSKKMNEEEECPDM</sequence>
<name>A0A2I1FVR5_9GLOM</name>
<dbReference type="AlphaFoldDB" id="A0A2I1FVR5"/>
<gene>
    <name evidence="2" type="ORF">RhiirA4_392049</name>
</gene>
<feature type="compositionally biased region" description="Basic and acidic residues" evidence="1">
    <location>
        <begin position="7"/>
        <end position="25"/>
    </location>
</feature>
<organism evidence="2 3">
    <name type="scientific">Rhizophagus irregularis</name>
    <dbReference type="NCBI Taxonomy" id="588596"/>
    <lineage>
        <taxon>Eukaryota</taxon>
        <taxon>Fungi</taxon>
        <taxon>Fungi incertae sedis</taxon>
        <taxon>Mucoromycota</taxon>
        <taxon>Glomeromycotina</taxon>
        <taxon>Glomeromycetes</taxon>
        <taxon>Glomerales</taxon>
        <taxon>Glomeraceae</taxon>
        <taxon>Rhizophagus</taxon>
    </lineage>
</organism>
<dbReference type="EMBL" id="LLXI01000029">
    <property type="protein sequence ID" value="PKY38478.1"/>
    <property type="molecule type" value="Genomic_DNA"/>
</dbReference>
<feature type="compositionally biased region" description="Basic and acidic residues" evidence="1">
    <location>
        <begin position="37"/>
        <end position="49"/>
    </location>
</feature>
<keyword evidence="3" id="KW-1185">Reference proteome</keyword>
<accession>A0A2I1FVR5</accession>
<proteinExistence type="predicted"/>
<evidence type="ECO:0000256" key="1">
    <source>
        <dbReference type="SAM" id="MobiDB-lite"/>
    </source>
</evidence>
<dbReference type="Proteomes" id="UP000234323">
    <property type="component" value="Unassembled WGS sequence"/>
</dbReference>
<comment type="caution">
    <text evidence="2">The sequence shown here is derived from an EMBL/GenBank/DDBJ whole genome shotgun (WGS) entry which is preliminary data.</text>
</comment>
<evidence type="ECO:0000313" key="2">
    <source>
        <dbReference type="EMBL" id="PKY38478.1"/>
    </source>
</evidence>
<feature type="region of interest" description="Disordered" evidence="1">
    <location>
        <begin position="1"/>
        <end position="57"/>
    </location>
</feature>
<evidence type="ECO:0000313" key="3">
    <source>
        <dbReference type="Proteomes" id="UP000234323"/>
    </source>
</evidence>
<feature type="compositionally biased region" description="Basic residues" evidence="1">
    <location>
        <begin position="26"/>
        <end position="36"/>
    </location>
</feature>
<protein>
    <submittedName>
        <fullName evidence="2">Uncharacterized protein</fullName>
    </submittedName>
</protein>